<feature type="transmembrane region" description="Helical" evidence="2">
    <location>
        <begin position="15"/>
        <end position="33"/>
    </location>
</feature>
<feature type="compositionally biased region" description="Low complexity" evidence="1">
    <location>
        <begin position="44"/>
        <end position="55"/>
    </location>
</feature>
<organism evidence="3 4">
    <name type="scientific">Candidatus Kapaibacterium thiocyanatum</name>
    <dbReference type="NCBI Taxonomy" id="1895771"/>
    <lineage>
        <taxon>Bacteria</taxon>
        <taxon>Pseudomonadati</taxon>
        <taxon>Candidatus Kapaibacteriota</taxon>
        <taxon>Candidatus Kapaibacteriia</taxon>
        <taxon>Candidatus Kapaibacteriales</taxon>
        <taxon>Candidatus Kapaibacteriaceae</taxon>
        <taxon>Candidatus Kapaibacterium</taxon>
    </lineage>
</organism>
<dbReference type="AlphaFoldDB" id="A0A1M3KV70"/>
<keyword evidence="2" id="KW-0812">Transmembrane</keyword>
<evidence type="ECO:0000256" key="2">
    <source>
        <dbReference type="SAM" id="Phobius"/>
    </source>
</evidence>
<dbReference type="InterPro" id="IPR024422">
    <property type="entry name" value="Protein_unknown_function_OB"/>
</dbReference>
<dbReference type="STRING" id="1895771.BGO89_13630"/>
<dbReference type="Proteomes" id="UP000184233">
    <property type="component" value="Unassembled WGS sequence"/>
</dbReference>
<evidence type="ECO:0008006" key="5">
    <source>
        <dbReference type="Google" id="ProtNLM"/>
    </source>
</evidence>
<sequence>MLVSEGTKKPIYKTLWFWVGIIVVVGIIGSQAGKKDAGASGVQSTTESTASTGTAPEKPKETPPMAVTAIEYYESYDGNEVTADAKFKGKRIAITGTVKGVEKTFGSIYAELEGNELYGHVQCKLQTEADAAKLTKGQSTTLIGVADGKMMGSPRVTDCVVK</sequence>
<gene>
    <name evidence="3" type="ORF">BGO89_13630</name>
</gene>
<feature type="region of interest" description="Disordered" evidence="1">
    <location>
        <begin position="33"/>
        <end position="63"/>
    </location>
</feature>
<evidence type="ECO:0000313" key="3">
    <source>
        <dbReference type="EMBL" id="OJX56368.1"/>
    </source>
</evidence>
<keyword evidence="2" id="KW-0472">Membrane</keyword>
<proteinExistence type="predicted"/>
<dbReference type="Pfam" id="PF12869">
    <property type="entry name" value="tRNA_anti-like"/>
    <property type="match status" value="1"/>
</dbReference>
<comment type="caution">
    <text evidence="3">The sequence shown here is derived from an EMBL/GenBank/DDBJ whole genome shotgun (WGS) entry which is preliminary data.</text>
</comment>
<protein>
    <recommendedName>
        <fullName evidence="5">tRNA_anti-like</fullName>
    </recommendedName>
</protein>
<keyword evidence="2" id="KW-1133">Transmembrane helix</keyword>
<accession>A0A1M3KV70</accession>
<evidence type="ECO:0000256" key="1">
    <source>
        <dbReference type="SAM" id="MobiDB-lite"/>
    </source>
</evidence>
<reference evidence="3 4" key="1">
    <citation type="submission" date="2016-09" db="EMBL/GenBank/DDBJ databases">
        <title>Genome-resolved meta-omics ties microbial dynamics to process performance in biotechnology for thiocyanate degradation.</title>
        <authorList>
            <person name="Kantor R.S."/>
            <person name="Huddy R.J."/>
            <person name="Iyer R."/>
            <person name="Thomas B.C."/>
            <person name="Brown C.T."/>
            <person name="Anantharaman K."/>
            <person name="Tringe S."/>
            <person name="Hettich R.L."/>
            <person name="Harrison S.T."/>
            <person name="Banfield J.F."/>
        </authorList>
    </citation>
    <scope>NUCLEOTIDE SEQUENCE [LARGE SCALE GENOMIC DNA]</scope>
    <source>
        <strain evidence="3">59-99</strain>
    </source>
</reference>
<dbReference type="EMBL" id="MKVH01000025">
    <property type="protein sequence ID" value="OJX56368.1"/>
    <property type="molecule type" value="Genomic_DNA"/>
</dbReference>
<name>A0A1M3KV70_9BACT</name>
<evidence type="ECO:0000313" key="4">
    <source>
        <dbReference type="Proteomes" id="UP000184233"/>
    </source>
</evidence>